<organism evidence="1 2">
    <name type="scientific">Marasmius crinis-equi</name>
    <dbReference type="NCBI Taxonomy" id="585013"/>
    <lineage>
        <taxon>Eukaryota</taxon>
        <taxon>Fungi</taxon>
        <taxon>Dikarya</taxon>
        <taxon>Basidiomycota</taxon>
        <taxon>Agaricomycotina</taxon>
        <taxon>Agaricomycetes</taxon>
        <taxon>Agaricomycetidae</taxon>
        <taxon>Agaricales</taxon>
        <taxon>Marasmiineae</taxon>
        <taxon>Marasmiaceae</taxon>
        <taxon>Marasmius</taxon>
    </lineage>
</organism>
<comment type="caution">
    <text evidence="1">The sequence shown here is derived from an EMBL/GenBank/DDBJ whole genome shotgun (WGS) entry which is preliminary data.</text>
</comment>
<proteinExistence type="predicted"/>
<dbReference type="EMBL" id="JBAHYK010001736">
    <property type="protein sequence ID" value="KAL0566911.1"/>
    <property type="molecule type" value="Genomic_DNA"/>
</dbReference>
<dbReference type="Proteomes" id="UP001465976">
    <property type="component" value="Unassembled WGS sequence"/>
</dbReference>
<sequence length="516" mass="58284">MYYDRIPLGRIKLIKTFNAPGQMQRTAHIACLAEGSKESPPLLAISYAGSNPMELFRRDYLMLAKSRHAMFTQFRGYNDSDLPMIIFQDELLPVQHVLQLNSDHTSALLCYLSFQAGAITSRIQGTSLSSLTTYSCDNVWIRPQTGVVCFGLEGPPPETRFDVLSFCAELRLREIPALSPDEYDSRHIIPFLAEQCSSQFVLSVLARSYVTGVIRPDEGVGPVLHDLHDVLSRTSGQSIARFPADECRWRTSYHYVPSDGGRVDQTEMANGTIRGYPYSHRYMSWLAQAPHIFDVLGIQRDTREDFVLSYGAVHLNPSPVFPSGRQDVGLPLPYYLFIRPPPFHPDGCPDTVTWTRSSGEELCFWSFDSTGQSPLSDGAKFGLPFFVPSAGDFEYIRWKADVYDLIRQWQELKGFDSSTVDFARSLGASIYEVLPGGREEGRFEEVAGDFDSSVLRNCHALTEWTSYRMDVDGSPTDERHERKHRSQDESNEFQLMDIDVVLGDGLHFDVESMEID</sequence>
<protein>
    <submittedName>
        <fullName evidence="1">Uncharacterized protein</fullName>
    </submittedName>
</protein>
<evidence type="ECO:0000313" key="1">
    <source>
        <dbReference type="EMBL" id="KAL0566911.1"/>
    </source>
</evidence>
<keyword evidence="2" id="KW-1185">Reference proteome</keyword>
<name>A0ABR3EVT0_9AGAR</name>
<accession>A0ABR3EVT0</accession>
<evidence type="ECO:0000313" key="2">
    <source>
        <dbReference type="Proteomes" id="UP001465976"/>
    </source>
</evidence>
<reference evidence="1 2" key="1">
    <citation type="submission" date="2024-02" db="EMBL/GenBank/DDBJ databases">
        <title>A draft genome for the cacao thread blight pathogen Marasmius crinis-equi.</title>
        <authorList>
            <person name="Cohen S.P."/>
            <person name="Baruah I.K."/>
            <person name="Amoako-Attah I."/>
            <person name="Bukari Y."/>
            <person name="Meinhardt L.W."/>
            <person name="Bailey B.A."/>
        </authorList>
    </citation>
    <scope>NUCLEOTIDE SEQUENCE [LARGE SCALE GENOMIC DNA]</scope>
    <source>
        <strain evidence="1 2">GH-76</strain>
    </source>
</reference>
<gene>
    <name evidence="1" type="ORF">V5O48_015086</name>
</gene>